<dbReference type="Pfam" id="PF00027">
    <property type="entry name" value="cNMP_binding"/>
    <property type="match status" value="1"/>
</dbReference>
<dbReference type="GO" id="GO:0003677">
    <property type="term" value="F:DNA binding"/>
    <property type="evidence" value="ECO:0007669"/>
    <property type="project" value="UniProtKB-KW"/>
</dbReference>
<accession>A0A231VEX8</accession>
<dbReference type="PROSITE" id="PS51063">
    <property type="entry name" value="HTH_CRP_2"/>
    <property type="match status" value="1"/>
</dbReference>
<dbReference type="InterPro" id="IPR036390">
    <property type="entry name" value="WH_DNA-bd_sf"/>
</dbReference>
<dbReference type="PANTHER" id="PTHR24567:SF26">
    <property type="entry name" value="REGULATORY PROTEIN YEIL"/>
    <property type="match status" value="1"/>
</dbReference>
<dbReference type="InterPro" id="IPR050397">
    <property type="entry name" value="Env_Response_Regulators"/>
</dbReference>
<evidence type="ECO:0000259" key="4">
    <source>
        <dbReference type="PROSITE" id="PS50042"/>
    </source>
</evidence>
<evidence type="ECO:0000256" key="2">
    <source>
        <dbReference type="ARBA" id="ARBA00023125"/>
    </source>
</evidence>
<dbReference type="InterPro" id="IPR018490">
    <property type="entry name" value="cNMP-bd_dom_sf"/>
</dbReference>
<proteinExistence type="predicted"/>
<dbReference type="EMBL" id="CP016893">
    <property type="protein sequence ID" value="AST57410.1"/>
    <property type="molecule type" value="Genomic_DNA"/>
</dbReference>
<dbReference type="SMART" id="SM00100">
    <property type="entry name" value="cNMP"/>
    <property type="match status" value="1"/>
</dbReference>
<dbReference type="GO" id="GO:0003700">
    <property type="term" value="F:DNA-binding transcription factor activity"/>
    <property type="evidence" value="ECO:0007669"/>
    <property type="project" value="TreeGrafter"/>
</dbReference>
<dbReference type="SMART" id="SM00419">
    <property type="entry name" value="HTH_CRP"/>
    <property type="match status" value="1"/>
</dbReference>
<evidence type="ECO:0000313" key="8">
    <source>
        <dbReference type="Proteomes" id="UP000214975"/>
    </source>
</evidence>
<dbReference type="Pfam" id="PF13545">
    <property type="entry name" value="HTH_Crp_2"/>
    <property type="match status" value="1"/>
</dbReference>
<dbReference type="PROSITE" id="PS50042">
    <property type="entry name" value="CNMP_BINDING_3"/>
    <property type="match status" value="1"/>
</dbReference>
<evidence type="ECO:0000313" key="6">
    <source>
        <dbReference type="EMBL" id="AST57410.1"/>
    </source>
</evidence>
<feature type="domain" description="HTH crp-type" evidence="5">
    <location>
        <begin position="146"/>
        <end position="219"/>
    </location>
</feature>
<dbReference type="Proteomes" id="UP000214975">
    <property type="component" value="Chromosome"/>
</dbReference>
<dbReference type="InterPro" id="IPR014710">
    <property type="entry name" value="RmlC-like_jellyroll"/>
</dbReference>
<gene>
    <name evidence="7" type="ORF">CE561_10425</name>
    <name evidence="6" type="ORF">Thert_01342</name>
</gene>
<evidence type="ECO:0000313" key="7">
    <source>
        <dbReference type="EMBL" id="OXT06679.1"/>
    </source>
</evidence>
<organism evidence="7 9">
    <name type="scientific">Thermoanaerobacterium thermosaccharolyticum</name>
    <name type="common">Clostridium thermosaccharolyticum</name>
    <dbReference type="NCBI Taxonomy" id="1517"/>
    <lineage>
        <taxon>Bacteria</taxon>
        <taxon>Bacillati</taxon>
        <taxon>Bacillota</taxon>
        <taxon>Clostridia</taxon>
        <taxon>Thermoanaerobacterales</taxon>
        <taxon>Thermoanaerobacteraceae</taxon>
        <taxon>Thermoanaerobacterium</taxon>
    </lineage>
</organism>
<dbReference type="SUPFAM" id="SSF51206">
    <property type="entry name" value="cAMP-binding domain-like"/>
    <property type="match status" value="1"/>
</dbReference>
<dbReference type="InterPro" id="IPR012318">
    <property type="entry name" value="HTH_CRP"/>
</dbReference>
<dbReference type="InterPro" id="IPR036388">
    <property type="entry name" value="WH-like_DNA-bd_sf"/>
</dbReference>
<keyword evidence="3" id="KW-0804">Transcription</keyword>
<keyword evidence="2" id="KW-0238">DNA-binding</keyword>
<dbReference type="CDD" id="cd00038">
    <property type="entry name" value="CAP_ED"/>
    <property type="match status" value="1"/>
</dbReference>
<dbReference type="EMBL" id="NKHD01000029">
    <property type="protein sequence ID" value="OXT06679.1"/>
    <property type="molecule type" value="Genomic_DNA"/>
</dbReference>
<dbReference type="OMA" id="KTMVVYG"/>
<feature type="domain" description="Cyclic nucleotide-binding" evidence="4">
    <location>
        <begin position="12"/>
        <end position="132"/>
    </location>
</feature>
<name>A0A231VEX8_THETR</name>
<evidence type="ECO:0000256" key="3">
    <source>
        <dbReference type="ARBA" id="ARBA00023163"/>
    </source>
</evidence>
<dbReference type="GeneID" id="93865504"/>
<protein>
    <submittedName>
        <fullName evidence="7">Crp/Fnr family transcriptional regulator</fullName>
    </submittedName>
    <submittedName>
        <fullName evidence="6">cAMP binding protein</fullName>
    </submittedName>
</protein>
<dbReference type="Proteomes" id="UP000215301">
    <property type="component" value="Unassembled WGS sequence"/>
</dbReference>
<evidence type="ECO:0000313" key="9">
    <source>
        <dbReference type="Proteomes" id="UP000215301"/>
    </source>
</evidence>
<keyword evidence="1" id="KW-0805">Transcription regulation</keyword>
<evidence type="ECO:0000256" key="1">
    <source>
        <dbReference type="ARBA" id="ARBA00023015"/>
    </source>
</evidence>
<dbReference type="RefSeq" id="WP_013299123.1">
    <property type="nucleotide sequence ID" value="NZ_CP016893.1"/>
</dbReference>
<dbReference type="PANTHER" id="PTHR24567">
    <property type="entry name" value="CRP FAMILY TRANSCRIPTIONAL REGULATORY PROTEIN"/>
    <property type="match status" value="1"/>
</dbReference>
<dbReference type="Gene3D" id="1.10.10.10">
    <property type="entry name" value="Winged helix-like DNA-binding domain superfamily/Winged helix DNA-binding domain"/>
    <property type="match status" value="1"/>
</dbReference>
<reference evidence="6 8" key="1">
    <citation type="submission" date="2016-08" db="EMBL/GenBank/DDBJ databases">
        <title>A novel genetic cassette of butanologenic Thermoanaerobacterium thermosaccharolyticum that directly convert cellulose to butanol.</title>
        <authorList>
            <person name="Li T."/>
            <person name="He J."/>
        </authorList>
    </citation>
    <scope>NUCLEOTIDE SEQUENCE [LARGE SCALE GENOMIC DNA]</scope>
    <source>
        <strain evidence="6 8">TG57</strain>
    </source>
</reference>
<sequence length="225" mass="25322">MCEYDYLRKIPYFNTLSENSLKELNKIAYKKEYKKGSIIFFEGDEGDAIYFVKTGKVKISKTSQQGKEHIIKIMEDGDIFAESLLFIGGKYPATAEAIEDSIVIVLKNKDIENLILKNNEIALGIIKLMAKRLQNVAVIIENLALKDSLGRTVSILLTFAREKGVKNKEGIAIELNLSRQDLANMVGTSRENMTRILSQLDKEGVIKLDRHAIIIKDVNALKNLS</sequence>
<dbReference type="InterPro" id="IPR000595">
    <property type="entry name" value="cNMP-bd_dom"/>
</dbReference>
<evidence type="ECO:0000259" key="5">
    <source>
        <dbReference type="PROSITE" id="PS51063"/>
    </source>
</evidence>
<reference evidence="7 9" key="2">
    <citation type="submission" date="2017-06" db="EMBL/GenBank/DDBJ databases">
        <title>Isolation and characterization of a thermophilic and butanogenic Thermoanaerobacterium thermosaccharolyticum M5 capable of efficient degradation of hemicellulose.</title>
        <authorList>
            <person name="Xin F."/>
            <person name="Jiang Y."/>
        </authorList>
    </citation>
    <scope>NUCLEOTIDE SEQUENCE [LARGE SCALE GENOMIC DNA]</scope>
    <source>
        <strain evidence="7 9">M5</strain>
    </source>
</reference>
<dbReference type="PRINTS" id="PR00034">
    <property type="entry name" value="HTHCRP"/>
</dbReference>
<dbReference type="SUPFAM" id="SSF46785">
    <property type="entry name" value="Winged helix' DNA-binding domain"/>
    <property type="match status" value="1"/>
</dbReference>
<dbReference type="Gene3D" id="2.60.120.10">
    <property type="entry name" value="Jelly Rolls"/>
    <property type="match status" value="1"/>
</dbReference>
<dbReference type="AlphaFoldDB" id="A0A231VEX8"/>
<dbReference type="GO" id="GO:0005829">
    <property type="term" value="C:cytosol"/>
    <property type="evidence" value="ECO:0007669"/>
    <property type="project" value="TreeGrafter"/>
</dbReference>